<proteinExistence type="predicted"/>
<evidence type="ECO:0000256" key="8">
    <source>
        <dbReference type="SAM" id="Phobius"/>
    </source>
</evidence>
<name>A0A8C4SSI7_ERPCA</name>
<feature type="domain" description="Receptor ligand binding region" evidence="10">
    <location>
        <begin position="48"/>
        <end position="392"/>
    </location>
</feature>
<dbReference type="GeneTree" id="ENSGT00440000033872"/>
<dbReference type="InterPro" id="IPR001828">
    <property type="entry name" value="ANF_lig-bd_rcpt"/>
</dbReference>
<evidence type="ECO:0000256" key="9">
    <source>
        <dbReference type="SAM" id="SignalP"/>
    </source>
</evidence>
<organism evidence="11 12">
    <name type="scientific">Erpetoichthys calabaricus</name>
    <name type="common">Rope fish</name>
    <name type="synonym">Calamoichthys calabaricus</name>
    <dbReference type="NCBI Taxonomy" id="27687"/>
    <lineage>
        <taxon>Eukaryota</taxon>
        <taxon>Metazoa</taxon>
        <taxon>Chordata</taxon>
        <taxon>Craniata</taxon>
        <taxon>Vertebrata</taxon>
        <taxon>Euteleostomi</taxon>
        <taxon>Actinopterygii</taxon>
        <taxon>Polypteriformes</taxon>
        <taxon>Polypteridae</taxon>
        <taxon>Erpetoichthys</taxon>
    </lineage>
</organism>
<keyword evidence="7" id="KW-0325">Glycoprotein</keyword>
<evidence type="ECO:0000256" key="7">
    <source>
        <dbReference type="ARBA" id="ARBA00023180"/>
    </source>
</evidence>
<keyword evidence="6" id="KW-0675">Receptor</keyword>
<dbReference type="InterPro" id="IPR028082">
    <property type="entry name" value="Peripla_BP_I"/>
</dbReference>
<reference evidence="11" key="3">
    <citation type="submission" date="2025-09" db="UniProtKB">
        <authorList>
            <consortium name="Ensembl"/>
        </authorList>
    </citation>
    <scope>IDENTIFICATION</scope>
</reference>
<keyword evidence="2 8" id="KW-0812">Transmembrane</keyword>
<evidence type="ECO:0000313" key="12">
    <source>
        <dbReference type="Proteomes" id="UP000694620"/>
    </source>
</evidence>
<reference evidence="11" key="1">
    <citation type="submission" date="2021-06" db="EMBL/GenBank/DDBJ databases">
        <authorList>
            <consortium name="Wellcome Sanger Institute Data Sharing"/>
        </authorList>
    </citation>
    <scope>NUCLEOTIDE SEQUENCE [LARGE SCALE GENOMIC DNA]</scope>
</reference>
<keyword evidence="5 8" id="KW-0472">Membrane</keyword>
<comment type="subcellular location">
    <subcellularLocation>
        <location evidence="1">Membrane</location>
        <topology evidence="1">Single-pass type I membrane protein</topology>
    </subcellularLocation>
</comment>
<protein>
    <submittedName>
        <fullName evidence="11">Natriuretic peptide receptor 3</fullName>
    </submittedName>
</protein>
<evidence type="ECO:0000256" key="2">
    <source>
        <dbReference type="ARBA" id="ARBA00022692"/>
    </source>
</evidence>
<feature type="chain" id="PRO_5034864083" evidence="9">
    <location>
        <begin position="23"/>
        <end position="509"/>
    </location>
</feature>
<evidence type="ECO:0000313" key="11">
    <source>
        <dbReference type="Ensembl" id="ENSECRP00000020855.1"/>
    </source>
</evidence>
<dbReference type="PRINTS" id="PR00255">
    <property type="entry name" value="NATPEPTIDER"/>
</dbReference>
<gene>
    <name evidence="11" type="primary">NPR3</name>
    <name evidence="11" type="synonym">npr3</name>
</gene>
<evidence type="ECO:0000259" key="10">
    <source>
        <dbReference type="Pfam" id="PF01094"/>
    </source>
</evidence>
<dbReference type="GO" id="GO:0016020">
    <property type="term" value="C:membrane"/>
    <property type="evidence" value="ECO:0007669"/>
    <property type="project" value="UniProtKB-SubCell"/>
</dbReference>
<sequence length="509" mass="57454">MPCLPLCCLCAALALMPVQIGALSEDSDIDVLILLPKDTSYLFSIPRVKPAIEYILDRIRGNESLHSGFTFKARYENSNCGNQALFTLVELSFKRKPDVILGPVCEYAAAPVIRLASHWNIPVISAGALASGFASKSPEYTHLTRVSPSYRKMGETFKAMFRYFDWKRALFIYDDDNMERNCYFATEGVYNALDEDGRHTVTHKIDSRYHVDVDEIIKLIQDSESVVVMCATSNIIREIMLAAHRWRMTNGDFTFFNIELFNSTSYGNGSWKRGDKYDAEAKQAYASLKTVTLLRSVKPEFENFSTEVRKSLQKLKLDDEDNSVNMFVEGFHDALLLYALALHEVLKNGYTRKDGDKIVQQMWNKTFEGIAGQVSIDSNGDRNGDFSVIGMTDPEAGTHEVLANYYGLNESFELQPRAKTGRFFPRLPPLGSIFPEESAIPCKSCGLGESAVTGIVVGALLGTALLMAFYFFRKNYRITIERRIQREECDIGKHRQLREDSIRSNFSTA</sequence>
<dbReference type="GO" id="GO:0017046">
    <property type="term" value="F:peptide hormone binding"/>
    <property type="evidence" value="ECO:0007669"/>
    <property type="project" value="TreeGrafter"/>
</dbReference>
<dbReference type="GO" id="GO:0016941">
    <property type="term" value="F:natriuretic peptide receptor activity"/>
    <property type="evidence" value="ECO:0007669"/>
    <property type="project" value="TreeGrafter"/>
</dbReference>
<dbReference type="PANTHER" id="PTHR44755:SF11">
    <property type="entry name" value="ATRIAL NATRIURETIC PEPTIDE RECEPTOR 3 ISOFORM X1"/>
    <property type="match status" value="1"/>
</dbReference>
<dbReference type="PANTHER" id="PTHR44755">
    <property type="entry name" value="NATRIURETIC PEPTIDE RECEPTOR 3-RELATED"/>
    <property type="match status" value="1"/>
</dbReference>
<keyword evidence="12" id="KW-1185">Reference proteome</keyword>
<dbReference type="PROSITE" id="PS00458">
    <property type="entry name" value="ANF_RECEPTORS"/>
    <property type="match status" value="1"/>
</dbReference>
<dbReference type="Pfam" id="PF01094">
    <property type="entry name" value="ANF_receptor"/>
    <property type="match status" value="1"/>
</dbReference>
<evidence type="ECO:0000256" key="4">
    <source>
        <dbReference type="ARBA" id="ARBA00022989"/>
    </source>
</evidence>
<evidence type="ECO:0000256" key="6">
    <source>
        <dbReference type="ARBA" id="ARBA00023170"/>
    </source>
</evidence>
<accession>A0A8C4SSI7</accession>
<dbReference type="InterPro" id="IPR052612">
    <property type="entry name" value="ANP_Clearance_Receptor"/>
</dbReference>
<feature type="signal peptide" evidence="9">
    <location>
        <begin position="1"/>
        <end position="22"/>
    </location>
</feature>
<keyword evidence="3 9" id="KW-0732">Signal</keyword>
<feature type="transmembrane region" description="Helical" evidence="8">
    <location>
        <begin position="451"/>
        <end position="472"/>
    </location>
</feature>
<evidence type="ECO:0000256" key="5">
    <source>
        <dbReference type="ARBA" id="ARBA00023136"/>
    </source>
</evidence>
<keyword evidence="4 8" id="KW-1133">Transmembrane helix</keyword>
<reference evidence="11" key="2">
    <citation type="submission" date="2025-08" db="UniProtKB">
        <authorList>
            <consortium name="Ensembl"/>
        </authorList>
    </citation>
    <scope>IDENTIFICATION</scope>
</reference>
<dbReference type="GeneID" id="114654830"/>
<dbReference type="Ensembl" id="ENSECRT00000021307.1">
    <property type="protein sequence ID" value="ENSECRP00000020855.1"/>
    <property type="gene ID" value="ENSECRG00000014031.1"/>
</dbReference>
<dbReference type="AlphaFoldDB" id="A0A8C4SSI7"/>
<dbReference type="CTD" id="4883"/>
<evidence type="ECO:0000256" key="1">
    <source>
        <dbReference type="ARBA" id="ARBA00004479"/>
    </source>
</evidence>
<dbReference type="InterPro" id="IPR001170">
    <property type="entry name" value="ANPR/GUC"/>
</dbReference>
<evidence type="ECO:0000256" key="3">
    <source>
        <dbReference type="ARBA" id="ARBA00022729"/>
    </source>
</evidence>
<dbReference type="Gene3D" id="3.40.50.2300">
    <property type="match status" value="2"/>
</dbReference>
<dbReference type="GO" id="GO:0007165">
    <property type="term" value="P:signal transduction"/>
    <property type="evidence" value="ECO:0007669"/>
    <property type="project" value="TreeGrafter"/>
</dbReference>
<dbReference type="RefSeq" id="XP_028661474.1">
    <property type="nucleotide sequence ID" value="XM_028805641.2"/>
</dbReference>
<dbReference type="Proteomes" id="UP000694620">
    <property type="component" value="Chromosome 7"/>
</dbReference>
<dbReference type="SUPFAM" id="SSF53822">
    <property type="entry name" value="Periplasmic binding protein-like I"/>
    <property type="match status" value="1"/>
</dbReference>